<evidence type="ECO:0000256" key="1">
    <source>
        <dbReference type="SAM" id="MobiDB-lite"/>
    </source>
</evidence>
<feature type="compositionally biased region" description="Polar residues" evidence="1">
    <location>
        <begin position="348"/>
        <end position="357"/>
    </location>
</feature>
<dbReference type="Proteomes" id="UP000324767">
    <property type="component" value="Unassembled WGS sequence"/>
</dbReference>
<comment type="caution">
    <text evidence="2">The sequence shown here is derived from an EMBL/GenBank/DDBJ whole genome shotgun (WGS) entry which is preliminary data.</text>
</comment>
<evidence type="ECO:0000313" key="2">
    <source>
        <dbReference type="EMBL" id="KAA6415007.1"/>
    </source>
</evidence>
<dbReference type="AlphaFoldDB" id="A0A5M8PZY5"/>
<dbReference type="OrthoDB" id="412402at2759"/>
<dbReference type="Pfam" id="PF12224">
    <property type="entry name" value="Amidoligase_2"/>
    <property type="match status" value="1"/>
</dbReference>
<reference evidence="2 3" key="1">
    <citation type="submission" date="2019-09" db="EMBL/GenBank/DDBJ databases">
        <title>The hologenome of the rock-dwelling lichen Lasallia pustulata.</title>
        <authorList>
            <person name="Greshake Tzovaras B."/>
            <person name="Segers F."/>
            <person name="Bicker A."/>
            <person name="Dal Grande F."/>
            <person name="Otte J."/>
            <person name="Hankeln T."/>
            <person name="Schmitt I."/>
            <person name="Ebersberger I."/>
        </authorList>
    </citation>
    <scope>NUCLEOTIDE SEQUENCE [LARGE SCALE GENOMIC DNA]</scope>
    <source>
        <strain evidence="2">A1-1</strain>
    </source>
</reference>
<dbReference type="PANTHER" id="PTHR36847">
    <property type="entry name" value="AMIDOLIGASE ENZYME"/>
    <property type="match status" value="1"/>
</dbReference>
<dbReference type="EMBL" id="VXIT01000002">
    <property type="protein sequence ID" value="KAA6415007.1"/>
    <property type="molecule type" value="Genomic_DNA"/>
</dbReference>
<dbReference type="PANTHER" id="PTHR36847:SF1">
    <property type="entry name" value="AMIDOLIGASE ENZYME"/>
    <property type="match status" value="1"/>
</dbReference>
<sequence>MDGPFDLTFGVELEFIVVYIREDYLGLCDKAFGPHHHSEEEFEIMLLQHIVDVLRASSFAVNDPHHDYILKWTVTTNKSVEVEVEKDKLSPDLQVINRYAVELKSPAYRHTREALLEVQRAVDVIKKEFSVFVNETCGFHVHVGNRDRGFTLETVKNLSLLVTIFERQFNQLHPRHRISNSWCQTPAFQFPGRNLWEIFKAIEAMPDIRNLIGLMCGGSEFPGGSNYRAYNLCNLTDENIKTIEFRQHQGTMDECAILYWTSLTCRLVIASHEAGPVGFIELVKEHANKPNFTVLDLLHHLKLDDLLRYYLYPYYSTRSTSHRKRKGLWVNPPTGEWLAVGAGDGPSRDTTNTNGSNGDDRSSDGNEGSRNWNRYLNRLYRMVDAGGDVNGYDIQFISQTFWKDI</sequence>
<protein>
    <recommendedName>
        <fullName evidence="4">Amidoligase enzyme</fullName>
    </recommendedName>
</protein>
<organism evidence="2 3">
    <name type="scientific">Lasallia pustulata</name>
    <dbReference type="NCBI Taxonomy" id="136370"/>
    <lineage>
        <taxon>Eukaryota</taxon>
        <taxon>Fungi</taxon>
        <taxon>Dikarya</taxon>
        <taxon>Ascomycota</taxon>
        <taxon>Pezizomycotina</taxon>
        <taxon>Lecanoromycetes</taxon>
        <taxon>OSLEUM clade</taxon>
        <taxon>Umbilicariomycetidae</taxon>
        <taxon>Umbilicariales</taxon>
        <taxon>Umbilicariaceae</taxon>
        <taxon>Lasallia</taxon>
    </lineage>
</organism>
<feature type="region of interest" description="Disordered" evidence="1">
    <location>
        <begin position="339"/>
        <end position="369"/>
    </location>
</feature>
<gene>
    <name evidence="2" type="ORF">FRX48_01758</name>
</gene>
<evidence type="ECO:0000313" key="3">
    <source>
        <dbReference type="Proteomes" id="UP000324767"/>
    </source>
</evidence>
<dbReference type="InterPro" id="IPR022025">
    <property type="entry name" value="Amidoligase_2"/>
</dbReference>
<accession>A0A5M8PZY5</accession>
<name>A0A5M8PZY5_9LECA</name>
<evidence type="ECO:0008006" key="4">
    <source>
        <dbReference type="Google" id="ProtNLM"/>
    </source>
</evidence>
<proteinExistence type="predicted"/>